<keyword evidence="3" id="KW-1185">Reference proteome</keyword>
<keyword evidence="1" id="KW-1133">Transmembrane helix</keyword>
<keyword evidence="1" id="KW-0472">Membrane</keyword>
<proteinExistence type="predicted"/>
<protein>
    <submittedName>
        <fullName evidence="2">Uncharacterized protein</fullName>
    </submittedName>
</protein>
<evidence type="ECO:0000313" key="2">
    <source>
        <dbReference type="EMBL" id="QAT17464.1"/>
    </source>
</evidence>
<dbReference type="RefSeq" id="WP_128700296.1">
    <property type="nucleotide sequence ID" value="NZ_CP019384.1"/>
</dbReference>
<sequence length="175" mass="20373">MRTQRKAGYRFRAGLCFFYLFIFNFSLLIVSFSAQGNPLREKETKEPEFIVKNGYHFGVCVGYSDAELVIEGRKAAFKKSSQPPDSRYPPVEVTRYLSPSEYNILKNLIEATEFVSAQDRYGCPDCYDQGAEWLEVTTPRLEKRIEMEYNALPPSIESLLIFMRKVRARLDENRR</sequence>
<accession>A0A410P682</accession>
<name>A0A410P682_VELA1</name>
<dbReference type="EMBL" id="CP019384">
    <property type="protein sequence ID" value="QAT17464.1"/>
    <property type="molecule type" value="Genomic_DNA"/>
</dbReference>
<dbReference type="Proteomes" id="UP000287243">
    <property type="component" value="Chromosome"/>
</dbReference>
<keyword evidence="1" id="KW-0812">Transmembrane</keyword>
<organism evidence="2 3">
    <name type="scientific">Velamenicoccus archaeovorus</name>
    <dbReference type="NCBI Taxonomy" id="1930593"/>
    <lineage>
        <taxon>Bacteria</taxon>
        <taxon>Pseudomonadati</taxon>
        <taxon>Candidatus Omnitrophota</taxon>
        <taxon>Candidatus Velamenicoccus</taxon>
    </lineage>
</organism>
<evidence type="ECO:0000313" key="3">
    <source>
        <dbReference type="Proteomes" id="UP000287243"/>
    </source>
</evidence>
<evidence type="ECO:0000256" key="1">
    <source>
        <dbReference type="SAM" id="Phobius"/>
    </source>
</evidence>
<dbReference type="AlphaFoldDB" id="A0A410P682"/>
<gene>
    <name evidence="2" type="ORF">BU251_06925</name>
</gene>
<feature type="transmembrane region" description="Helical" evidence="1">
    <location>
        <begin position="12"/>
        <end position="34"/>
    </location>
</feature>
<dbReference type="OrthoDB" id="5522116at2"/>
<reference evidence="2 3" key="1">
    <citation type="submission" date="2017-01" db="EMBL/GenBank/DDBJ databases">
        <title>First insights into the biology of 'candidatus Vampirococcus archaeovorus'.</title>
        <authorList>
            <person name="Kizina J."/>
            <person name="Jordan S."/>
            <person name="Stueber K."/>
            <person name="Reinhardt R."/>
            <person name="Harder J."/>
        </authorList>
    </citation>
    <scope>NUCLEOTIDE SEQUENCE [LARGE SCALE GENOMIC DNA]</scope>
    <source>
        <strain evidence="2 3">LiM</strain>
    </source>
</reference>
<dbReference type="KEGG" id="vai:BU251_06925"/>